<dbReference type="PANTHER" id="PTHR37314">
    <property type="entry name" value="SLR0142 PROTEIN"/>
    <property type="match status" value="1"/>
</dbReference>
<accession>A0ABS9KKJ2</accession>
<sequence>MNESKVIEPPAAKHVLWTSITLSFAAGFADSTTFIAGNETFSAHVTGNFIIFGAKLVGQQADQHTWMSLLTFPVFVMAVMTGGWWVSSGRTSRSLLLLESLLLLLAGVTACVFTIWTGPHSNMNVIVVMIAVTAMGFQNAFSRLAPALTFGQTTVMTGNVTQAALAIREYLAQRSNMTAAAKIKEQAVLVGGFASGCVAGASLSGWLGLAALVLPGLIMSMCYLLHDQPDHLSSRSIFNKTTK</sequence>
<dbReference type="InterPro" id="IPR010699">
    <property type="entry name" value="DUF1275"/>
</dbReference>
<protein>
    <submittedName>
        <fullName evidence="2">DUF1275 domain-containing protein</fullName>
    </submittedName>
</protein>
<keyword evidence="1" id="KW-1133">Transmembrane helix</keyword>
<gene>
    <name evidence="2" type="ORF">LZZ85_01020</name>
</gene>
<evidence type="ECO:0000313" key="3">
    <source>
        <dbReference type="Proteomes" id="UP001165367"/>
    </source>
</evidence>
<dbReference type="PANTHER" id="PTHR37314:SF5">
    <property type="entry name" value="SLR0142 PROTEIN"/>
    <property type="match status" value="1"/>
</dbReference>
<reference evidence="2" key="1">
    <citation type="submission" date="2022-01" db="EMBL/GenBank/DDBJ databases">
        <authorList>
            <person name="Jo J.-H."/>
            <person name="Im W.-T."/>
        </authorList>
    </citation>
    <scope>NUCLEOTIDE SEQUENCE</scope>
    <source>
        <strain evidence="2">NA20</strain>
    </source>
</reference>
<feature type="transmembrane region" description="Helical" evidence="1">
    <location>
        <begin position="122"/>
        <end position="141"/>
    </location>
</feature>
<feature type="transmembrane region" description="Helical" evidence="1">
    <location>
        <begin position="209"/>
        <end position="226"/>
    </location>
</feature>
<organism evidence="2 3">
    <name type="scientific">Terrimonas ginsenosidimutans</name>
    <dbReference type="NCBI Taxonomy" id="2908004"/>
    <lineage>
        <taxon>Bacteria</taxon>
        <taxon>Pseudomonadati</taxon>
        <taxon>Bacteroidota</taxon>
        <taxon>Chitinophagia</taxon>
        <taxon>Chitinophagales</taxon>
        <taxon>Chitinophagaceae</taxon>
        <taxon>Terrimonas</taxon>
    </lineage>
</organism>
<dbReference type="Pfam" id="PF06912">
    <property type="entry name" value="DUF1275"/>
    <property type="match status" value="1"/>
</dbReference>
<keyword evidence="1" id="KW-0812">Transmembrane</keyword>
<evidence type="ECO:0000256" key="1">
    <source>
        <dbReference type="SAM" id="Phobius"/>
    </source>
</evidence>
<comment type="caution">
    <text evidence="2">The sequence shown here is derived from an EMBL/GenBank/DDBJ whole genome shotgun (WGS) entry which is preliminary data.</text>
</comment>
<proteinExistence type="predicted"/>
<keyword evidence="1" id="KW-0472">Membrane</keyword>
<dbReference type="EMBL" id="JAKLTR010000001">
    <property type="protein sequence ID" value="MCG2612831.1"/>
    <property type="molecule type" value="Genomic_DNA"/>
</dbReference>
<feature type="transmembrane region" description="Helical" evidence="1">
    <location>
        <begin position="95"/>
        <end position="116"/>
    </location>
</feature>
<dbReference type="RefSeq" id="WP_237868059.1">
    <property type="nucleotide sequence ID" value="NZ_JAKLTR010000001.1"/>
</dbReference>
<name>A0ABS9KKJ2_9BACT</name>
<keyword evidence="3" id="KW-1185">Reference proteome</keyword>
<feature type="transmembrane region" description="Helical" evidence="1">
    <location>
        <begin position="66"/>
        <end position="86"/>
    </location>
</feature>
<evidence type="ECO:0000313" key="2">
    <source>
        <dbReference type="EMBL" id="MCG2612831.1"/>
    </source>
</evidence>
<dbReference type="Proteomes" id="UP001165367">
    <property type="component" value="Unassembled WGS sequence"/>
</dbReference>